<keyword evidence="2" id="KW-0238">DNA-binding</keyword>
<dbReference type="PANTHER" id="PTHR44846:SF1">
    <property type="entry name" value="MANNOSYL-D-GLYCERATE TRANSPORT_METABOLISM SYSTEM REPRESSOR MNGR-RELATED"/>
    <property type="match status" value="1"/>
</dbReference>
<proteinExistence type="predicted"/>
<dbReference type="SMART" id="SM00866">
    <property type="entry name" value="UTRA"/>
    <property type="match status" value="1"/>
</dbReference>
<sequence length="243" mass="27526">MNINKQSPIPIYYQIMEQLKNQIKSGELQPDMPLPSEREYAEQFGISRMTVRQALSNLVNEGLLYRLKGRGTFVSKPKMEQALQGLTSFTEDMKSRGMTPGSRLIDYQLIDSTEELAAIFGCGHPSSIHKITRVRLANDIPMAIESSHIPFKLAGELNESHFQSSIYDHIERYNSIPISRAKQELEPSAATTEEANILGIQKGAPVLLIKRTTYLQNGTAFEHAKSVYRGDRYTFVHYMDRLS</sequence>
<dbReference type="FunFam" id="1.10.10.10:FF:000079">
    <property type="entry name" value="GntR family transcriptional regulator"/>
    <property type="match status" value="1"/>
</dbReference>
<dbReference type="InterPro" id="IPR000524">
    <property type="entry name" value="Tscrpt_reg_HTH_GntR"/>
</dbReference>
<dbReference type="PANTHER" id="PTHR44846">
    <property type="entry name" value="MANNOSYL-D-GLYCERATE TRANSPORT/METABOLISM SYSTEM REPRESSOR MNGR-RELATED"/>
    <property type="match status" value="1"/>
</dbReference>
<feature type="domain" description="HTH gntR-type" evidence="4">
    <location>
        <begin position="9"/>
        <end position="77"/>
    </location>
</feature>
<dbReference type="PATRIC" id="fig|1423.173.peg.4337"/>
<evidence type="ECO:0000313" key="6">
    <source>
        <dbReference type="EMBL" id="WEY85781.1"/>
    </source>
</evidence>
<evidence type="ECO:0000256" key="3">
    <source>
        <dbReference type="ARBA" id="ARBA00023163"/>
    </source>
</evidence>
<dbReference type="SMART" id="SM00345">
    <property type="entry name" value="HTH_GNTR"/>
    <property type="match status" value="1"/>
</dbReference>
<dbReference type="Pfam" id="PF00392">
    <property type="entry name" value="GntR"/>
    <property type="match status" value="1"/>
</dbReference>
<dbReference type="InterPro" id="IPR036390">
    <property type="entry name" value="WH_DNA-bd_sf"/>
</dbReference>
<organism evidence="5 7">
    <name type="scientific">Bacillus subtilis</name>
    <dbReference type="NCBI Taxonomy" id="1423"/>
    <lineage>
        <taxon>Bacteria</taxon>
        <taxon>Bacillati</taxon>
        <taxon>Bacillota</taxon>
        <taxon>Bacilli</taxon>
        <taxon>Bacillales</taxon>
        <taxon>Bacillaceae</taxon>
        <taxon>Bacillus</taxon>
    </lineage>
</organism>
<evidence type="ECO:0000259" key="4">
    <source>
        <dbReference type="PROSITE" id="PS50949"/>
    </source>
</evidence>
<dbReference type="CDD" id="cd07377">
    <property type="entry name" value="WHTH_GntR"/>
    <property type="match status" value="1"/>
</dbReference>
<reference evidence="5 7" key="1">
    <citation type="submission" date="2014-12" db="EMBL/GenBank/DDBJ databases">
        <title>Comparative genome analysis of Bacillus coagulans HM-08, Clostridium butyricum HM-68, Bacillus subtilis HM-66 and Bacillus licheniformis BL-09.</title>
        <authorList>
            <person name="Zhang H."/>
        </authorList>
    </citation>
    <scope>NUCLEOTIDE SEQUENCE [LARGE SCALE GENOMIC DNA]</scope>
    <source>
        <strain evidence="5 7">HM-66</strain>
    </source>
</reference>
<keyword evidence="3" id="KW-0804">Transcription</keyword>
<dbReference type="EMBL" id="CP120576">
    <property type="protein sequence ID" value="WEY85781.1"/>
    <property type="molecule type" value="Genomic_DNA"/>
</dbReference>
<accession>A0A0D1KI06</accession>
<dbReference type="Pfam" id="PF07702">
    <property type="entry name" value="UTRA"/>
    <property type="match status" value="1"/>
</dbReference>
<name>A0A0D1KI06_BACIU</name>
<evidence type="ECO:0000313" key="5">
    <source>
        <dbReference type="EMBL" id="KIU05792.1"/>
    </source>
</evidence>
<dbReference type="PRINTS" id="PR00035">
    <property type="entry name" value="HTHGNTR"/>
</dbReference>
<dbReference type="Gene3D" id="1.10.10.10">
    <property type="entry name" value="Winged helix-like DNA-binding domain superfamily/Winged helix DNA-binding domain"/>
    <property type="match status" value="1"/>
</dbReference>
<dbReference type="Proteomes" id="UP001214898">
    <property type="component" value="Chromosome"/>
</dbReference>
<dbReference type="AlphaFoldDB" id="A0A0D1KI06"/>
<dbReference type="SUPFAM" id="SSF46785">
    <property type="entry name" value="Winged helix' DNA-binding domain"/>
    <property type="match status" value="1"/>
</dbReference>
<protein>
    <submittedName>
        <fullName evidence="5">GntR family transcriptional regulator</fullName>
    </submittedName>
    <submittedName>
        <fullName evidence="6">Transcriptional regulator NagR</fullName>
    </submittedName>
</protein>
<dbReference type="Gene3D" id="3.40.1410.10">
    <property type="entry name" value="Chorismate lyase-like"/>
    <property type="match status" value="1"/>
</dbReference>
<dbReference type="InterPro" id="IPR028978">
    <property type="entry name" value="Chorismate_lyase_/UTRA_dom_sf"/>
</dbReference>
<dbReference type="STRING" id="483913.AN935_17625"/>
<dbReference type="InterPro" id="IPR050679">
    <property type="entry name" value="Bact_HTH_transcr_reg"/>
</dbReference>
<dbReference type="GO" id="GO:0003700">
    <property type="term" value="F:DNA-binding transcription factor activity"/>
    <property type="evidence" value="ECO:0007669"/>
    <property type="project" value="InterPro"/>
</dbReference>
<evidence type="ECO:0000256" key="2">
    <source>
        <dbReference type="ARBA" id="ARBA00023125"/>
    </source>
</evidence>
<dbReference type="Proteomes" id="UP000032247">
    <property type="component" value="Unassembled WGS sequence"/>
</dbReference>
<dbReference type="GO" id="GO:0045892">
    <property type="term" value="P:negative regulation of DNA-templated transcription"/>
    <property type="evidence" value="ECO:0007669"/>
    <property type="project" value="TreeGrafter"/>
</dbReference>
<dbReference type="InterPro" id="IPR036388">
    <property type="entry name" value="WH-like_DNA-bd_sf"/>
</dbReference>
<dbReference type="GO" id="GO:0003677">
    <property type="term" value="F:DNA binding"/>
    <property type="evidence" value="ECO:0007669"/>
    <property type="project" value="UniProtKB-KW"/>
</dbReference>
<evidence type="ECO:0000256" key="1">
    <source>
        <dbReference type="ARBA" id="ARBA00023015"/>
    </source>
</evidence>
<dbReference type="EMBL" id="JXBC01000013">
    <property type="protein sequence ID" value="KIU05792.1"/>
    <property type="molecule type" value="Genomic_DNA"/>
</dbReference>
<dbReference type="SUPFAM" id="SSF64288">
    <property type="entry name" value="Chorismate lyase-like"/>
    <property type="match status" value="1"/>
</dbReference>
<dbReference type="InterPro" id="IPR011663">
    <property type="entry name" value="UTRA"/>
</dbReference>
<keyword evidence="1" id="KW-0805">Transcription regulation</keyword>
<gene>
    <name evidence="6" type="primary">nagR</name>
    <name evidence="6" type="synonym">yvoA</name>
    <name evidence="6" type="ORF">P5633_06375</name>
    <name evidence="5" type="ORF">SC09_contig4orf00698</name>
</gene>
<reference evidence="6" key="2">
    <citation type="submission" date="2023-03" db="EMBL/GenBank/DDBJ databases">
        <title>Complete genome sequences of 52 Bacillus and Priestia strains isolated from West-African fermentations and 26 reference strains from the DSMZ collection.</title>
        <authorList>
            <person name="Wiedenbein E.S."/>
            <person name="Canoy T.S."/>
            <person name="Hui Y."/>
            <person name="Parkouda C."/>
            <person name="Dawende C."/>
            <person name="Ametefe E."/>
            <person name="Jespersen L."/>
            <person name="Nielsen D.S."/>
        </authorList>
    </citation>
    <scope>NUCLEOTIDE SEQUENCE</scope>
    <source>
        <strain evidence="6">PRO56</strain>
    </source>
</reference>
<dbReference type="PROSITE" id="PS50949">
    <property type="entry name" value="HTH_GNTR"/>
    <property type="match status" value="1"/>
</dbReference>
<evidence type="ECO:0000313" key="7">
    <source>
        <dbReference type="Proteomes" id="UP000032247"/>
    </source>
</evidence>